<dbReference type="InterPro" id="IPR005467">
    <property type="entry name" value="His_kinase_dom"/>
</dbReference>
<evidence type="ECO:0000313" key="11">
    <source>
        <dbReference type="Proteomes" id="UP001479520"/>
    </source>
</evidence>
<dbReference type="SUPFAM" id="SSF55874">
    <property type="entry name" value="ATPase domain of HSP90 chaperone/DNA topoisomerase II/histidine kinase"/>
    <property type="match status" value="1"/>
</dbReference>
<keyword evidence="5" id="KW-0418">Kinase</keyword>
<evidence type="ECO:0000256" key="4">
    <source>
        <dbReference type="ARBA" id="ARBA00022679"/>
    </source>
</evidence>
<dbReference type="InterPro" id="IPR003594">
    <property type="entry name" value="HATPase_dom"/>
</dbReference>
<keyword evidence="6" id="KW-0902">Two-component regulatory system</keyword>
<dbReference type="PANTHER" id="PTHR43711:SF31">
    <property type="entry name" value="HISTIDINE KINASE"/>
    <property type="match status" value="1"/>
</dbReference>
<dbReference type="CDD" id="cd00075">
    <property type="entry name" value="HATPase"/>
    <property type="match status" value="1"/>
</dbReference>
<evidence type="ECO:0000256" key="6">
    <source>
        <dbReference type="ARBA" id="ARBA00023012"/>
    </source>
</evidence>
<dbReference type="Proteomes" id="UP001479520">
    <property type="component" value="Chromosome"/>
</dbReference>
<feature type="coiled-coil region" evidence="7">
    <location>
        <begin position="318"/>
        <end position="352"/>
    </location>
</feature>
<evidence type="ECO:0000256" key="7">
    <source>
        <dbReference type="SAM" id="Coils"/>
    </source>
</evidence>
<dbReference type="SMART" id="SM00387">
    <property type="entry name" value="HATPase_c"/>
    <property type="match status" value="1"/>
</dbReference>
<dbReference type="InterPro" id="IPR004358">
    <property type="entry name" value="Sig_transdc_His_kin-like_C"/>
</dbReference>
<keyword evidence="8" id="KW-0472">Membrane</keyword>
<dbReference type="InterPro" id="IPR036890">
    <property type="entry name" value="HATPase_C_sf"/>
</dbReference>
<dbReference type="SMART" id="SM00388">
    <property type="entry name" value="HisKA"/>
    <property type="match status" value="1"/>
</dbReference>
<organism evidence="10 11">
    <name type="scientific">Azonexus hydrophilus</name>
    <dbReference type="NCBI Taxonomy" id="418702"/>
    <lineage>
        <taxon>Bacteria</taxon>
        <taxon>Pseudomonadati</taxon>
        <taxon>Pseudomonadota</taxon>
        <taxon>Betaproteobacteria</taxon>
        <taxon>Rhodocyclales</taxon>
        <taxon>Azonexaceae</taxon>
        <taxon>Azonexus</taxon>
    </lineage>
</organism>
<keyword evidence="8" id="KW-0812">Transmembrane</keyword>
<feature type="domain" description="Histidine kinase" evidence="9">
    <location>
        <begin position="359"/>
        <end position="576"/>
    </location>
</feature>
<dbReference type="PRINTS" id="PR00344">
    <property type="entry name" value="BCTRLSENSOR"/>
</dbReference>
<dbReference type="CDD" id="cd00082">
    <property type="entry name" value="HisKA"/>
    <property type="match status" value="1"/>
</dbReference>
<keyword evidence="4" id="KW-0808">Transferase</keyword>
<dbReference type="PROSITE" id="PS50109">
    <property type="entry name" value="HIS_KIN"/>
    <property type="match status" value="1"/>
</dbReference>
<keyword evidence="10" id="KW-0547">Nucleotide-binding</keyword>
<name>A0ABZ2XG31_9RHOO</name>
<dbReference type="PANTHER" id="PTHR43711">
    <property type="entry name" value="TWO-COMPONENT HISTIDINE KINASE"/>
    <property type="match status" value="1"/>
</dbReference>
<dbReference type="EC" id="2.7.13.3" evidence="2"/>
<evidence type="ECO:0000256" key="2">
    <source>
        <dbReference type="ARBA" id="ARBA00012438"/>
    </source>
</evidence>
<keyword evidence="3" id="KW-0597">Phosphoprotein</keyword>
<keyword evidence="8" id="KW-1133">Transmembrane helix</keyword>
<dbReference type="InterPro" id="IPR050736">
    <property type="entry name" value="Sensor_HK_Regulatory"/>
</dbReference>
<keyword evidence="7" id="KW-0175">Coiled coil</keyword>
<reference evidence="10 11" key="1">
    <citation type="submission" date="2024-04" db="EMBL/GenBank/DDBJ databases">
        <title>Dissimilatory iodate-reducing microorganisms contribute to the enrichment of iodine in groundwater.</title>
        <authorList>
            <person name="Jiang Z."/>
        </authorList>
    </citation>
    <scope>NUCLEOTIDE SEQUENCE [LARGE SCALE GENOMIC DNA]</scope>
    <source>
        <strain evidence="10 11">NCP973</strain>
    </source>
</reference>
<dbReference type="InterPro" id="IPR036097">
    <property type="entry name" value="HisK_dim/P_sf"/>
</dbReference>
<evidence type="ECO:0000313" key="10">
    <source>
        <dbReference type="EMBL" id="WZJ21595.1"/>
    </source>
</evidence>
<dbReference type="Gene3D" id="3.30.565.10">
    <property type="entry name" value="Histidine kinase-like ATPase, C-terminal domain"/>
    <property type="match status" value="1"/>
</dbReference>
<dbReference type="Gene3D" id="3.30.450.20">
    <property type="entry name" value="PAS domain"/>
    <property type="match status" value="1"/>
</dbReference>
<evidence type="ECO:0000256" key="5">
    <source>
        <dbReference type="ARBA" id="ARBA00022777"/>
    </source>
</evidence>
<accession>A0ABZ2XG31</accession>
<dbReference type="Pfam" id="PF02518">
    <property type="entry name" value="HATPase_c"/>
    <property type="match status" value="1"/>
</dbReference>
<dbReference type="CDD" id="cd12914">
    <property type="entry name" value="PDC1_DGC_like"/>
    <property type="match status" value="1"/>
</dbReference>
<dbReference type="InterPro" id="IPR003661">
    <property type="entry name" value="HisK_dim/P_dom"/>
</dbReference>
<dbReference type="EMBL" id="CP151406">
    <property type="protein sequence ID" value="WZJ21595.1"/>
    <property type="molecule type" value="Genomic_DNA"/>
</dbReference>
<sequence length="691" mass="76029">MFKRQPEQLALSLALAGTLAVLIAFVVDLTLSYKRDIDSGEKRLQQFSVMMAEHTARAFEAVDVLVKEVATDLSHSRNDWPEWEPVRGWEYIAQRHSRAMPQLRDLIVFDHLGNQRFISTYFPPPPINVRDRPYFVALENGAPWSTFGPYVGRNSGRYTYAMAHRLNDAKNRFAGAAFAAIEPGYMQDFCWANRLSDDFDAVLTNARGDIVASCRPADLSTYSGILGRPAGTTLFEGRPAGLIPETGLARGNGLLISTSPVPGFPDLRMVAIIPTDSVLAGWRNRRFEIAMLGAMLIALLLSGAMFLRRQVGELREMTEALSDSRDQLETRIEQATSALAAEKDAAERANAAKSRFLAAASHDLRQPLHALSLFTTDLQRQAAAGRLREVPRIAEQIGASTQTLGDMLNALLDISRLDIDGVRPDIQVFALNDVFRQLHDAFHRQAEAHGLRLRFHPNRYFLRSDPRLLERMIGNLIANALRYTPAGGSVLVGARIREDAIRIEIRDSGIGIAREYRAAIFAEFFQVANVAREQDGGLGLGLSIVERLAKGLEIEVSLDSEIGNGTTFGLLVERAKAPSRETVAQQSGTAGLVHFVGKSPELLESRALVASWNYRISEGDCASVAQLRSDTIVICDAENIPGIDPEMPLIVLGSTAETMLPKGSHRLGLPLRPARLRALLRASALRRPQAG</sequence>
<evidence type="ECO:0000259" key="9">
    <source>
        <dbReference type="PROSITE" id="PS50109"/>
    </source>
</evidence>
<evidence type="ECO:0000256" key="8">
    <source>
        <dbReference type="SAM" id="Phobius"/>
    </source>
</evidence>
<proteinExistence type="predicted"/>
<comment type="catalytic activity">
    <reaction evidence="1">
        <text>ATP + protein L-histidine = ADP + protein N-phospho-L-histidine.</text>
        <dbReference type="EC" id="2.7.13.3"/>
    </reaction>
</comment>
<keyword evidence="11" id="KW-1185">Reference proteome</keyword>
<gene>
    <name evidence="10" type="ORF">AADV58_00175</name>
</gene>
<dbReference type="Gene3D" id="1.10.287.130">
    <property type="match status" value="1"/>
</dbReference>
<feature type="transmembrane region" description="Helical" evidence="8">
    <location>
        <begin position="289"/>
        <end position="307"/>
    </location>
</feature>
<dbReference type="GO" id="GO:0005524">
    <property type="term" value="F:ATP binding"/>
    <property type="evidence" value="ECO:0007669"/>
    <property type="project" value="UniProtKB-KW"/>
</dbReference>
<dbReference type="Pfam" id="PF00512">
    <property type="entry name" value="HisKA"/>
    <property type="match status" value="1"/>
</dbReference>
<dbReference type="RefSeq" id="WP_281981409.1">
    <property type="nucleotide sequence ID" value="NZ_CALFBA010000006.1"/>
</dbReference>
<evidence type="ECO:0000256" key="1">
    <source>
        <dbReference type="ARBA" id="ARBA00000085"/>
    </source>
</evidence>
<keyword evidence="10" id="KW-0067">ATP-binding</keyword>
<protein>
    <recommendedName>
        <fullName evidence="2">histidine kinase</fullName>
        <ecNumber evidence="2">2.7.13.3</ecNumber>
    </recommendedName>
</protein>
<dbReference type="SUPFAM" id="SSF47384">
    <property type="entry name" value="Homodimeric domain of signal transducing histidine kinase"/>
    <property type="match status" value="1"/>
</dbReference>
<evidence type="ECO:0000256" key="3">
    <source>
        <dbReference type="ARBA" id="ARBA00022553"/>
    </source>
</evidence>